<feature type="domain" description="HNH nuclease" evidence="1">
    <location>
        <begin position="204"/>
        <end position="252"/>
    </location>
</feature>
<keyword evidence="3" id="KW-1185">Reference proteome</keyword>
<evidence type="ECO:0000259" key="1">
    <source>
        <dbReference type="Pfam" id="PF13391"/>
    </source>
</evidence>
<keyword evidence="2" id="KW-0255">Endonuclease</keyword>
<dbReference type="Pfam" id="PF13391">
    <property type="entry name" value="HNH_2"/>
    <property type="match status" value="1"/>
</dbReference>
<keyword evidence="2" id="KW-0540">Nuclease</keyword>
<name>A0A2P9AB13_9HYPH</name>
<dbReference type="Proteomes" id="UP000245698">
    <property type="component" value="Unassembled WGS sequence"/>
</dbReference>
<dbReference type="GO" id="GO:0004519">
    <property type="term" value="F:endonuclease activity"/>
    <property type="evidence" value="ECO:0007669"/>
    <property type="project" value="UniProtKB-KW"/>
</dbReference>
<gene>
    <name evidence="2" type="ORF">BQ8482_110210</name>
</gene>
<dbReference type="RefSeq" id="WP_123146102.1">
    <property type="nucleotide sequence ID" value="NZ_FUIG01000013.1"/>
</dbReference>
<dbReference type="EMBL" id="FUIG01000013">
    <property type="protein sequence ID" value="SJM28280.1"/>
    <property type="molecule type" value="Genomic_DNA"/>
</dbReference>
<accession>A0A2P9AB13</accession>
<evidence type="ECO:0000313" key="2">
    <source>
        <dbReference type="EMBL" id="SJM28280.1"/>
    </source>
</evidence>
<evidence type="ECO:0000313" key="3">
    <source>
        <dbReference type="Proteomes" id="UP000245698"/>
    </source>
</evidence>
<proteinExistence type="predicted"/>
<dbReference type="AlphaFoldDB" id="A0A2P9AB13"/>
<protein>
    <submittedName>
        <fullName evidence="2">Restriction endonuclease</fullName>
    </submittedName>
</protein>
<reference evidence="3" key="1">
    <citation type="submission" date="2016-12" db="EMBL/GenBank/DDBJ databases">
        <authorList>
            <person name="Brunel B."/>
        </authorList>
    </citation>
    <scope>NUCLEOTIDE SEQUENCE [LARGE SCALE GENOMIC DNA]</scope>
</reference>
<sequence length="307" mass="34512">MAVKIVVAVTDGDWFKQLRRQPDLTEVNFWSPSPKAFRALRPGELFLFKLHAPINMIVGGGVFASSTIMPLSLAWEAFGTSNGVTSLPEMRSRILRYRKLDPHTAGPVEIGCRVLTQPFFLDESRWFSPPSSWSKNIVSFTTYGTDGPEGAALWNTVQDAMVPAVSSTGFSEEKSRFGEPALIRPRLGQGAFRLLVTDLYDRRCAITKERTLPALEAAHIRPYAEGGEHSPSNGILMRRDIHSLFDQGYVTVTPDHRFEVSRRIREEFENGRHYYELHGSAITVPSMISQQPDANALAWHNNNRYFG</sequence>
<dbReference type="InterPro" id="IPR003615">
    <property type="entry name" value="HNH_nuc"/>
</dbReference>
<keyword evidence="2" id="KW-0378">Hydrolase</keyword>
<organism evidence="2 3">
    <name type="scientific">Mesorhizobium delmotii</name>
    <dbReference type="NCBI Taxonomy" id="1631247"/>
    <lineage>
        <taxon>Bacteria</taxon>
        <taxon>Pseudomonadati</taxon>
        <taxon>Pseudomonadota</taxon>
        <taxon>Alphaproteobacteria</taxon>
        <taxon>Hyphomicrobiales</taxon>
        <taxon>Phyllobacteriaceae</taxon>
        <taxon>Mesorhizobium</taxon>
    </lineage>
</organism>